<feature type="compositionally biased region" description="Low complexity" evidence="1">
    <location>
        <begin position="241"/>
        <end position="255"/>
    </location>
</feature>
<feature type="region of interest" description="Disordered" evidence="1">
    <location>
        <begin position="194"/>
        <end position="255"/>
    </location>
</feature>
<protein>
    <submittedName>
        <fullName evidence="2">Uncharacterized protein</fullName>
    </submittedName>
</protein>
<dbReference type="AlphaFoldDB" id="A0A9P6D3G9"/>
<keyword evidence="3" id="KW-1185">Reference proteome</keyword>
<feature type="region of interest" description="Disordered" evidence="1">
    <location>
        <begin position="13"/>
        <end position="64"/>
    </location>
</feature>
<sequence>MEKHHVRIQVVHSEAAFDASLTHHEKQPPHHREDRFTSRPQPHSRTRRPAHALRHLPPPVRPPRGFSLATDLIVPTSIARDVSYDSCDSPSVYSTVSAPISLHSQITVVQPPQRPFAQPTVQPHTSSPLACRGTARVTYAVPRTPSSDDPVPSYPAQCVDPLAPETYDKTLSRMQQNLSAAHAPIRIGYAESLRRKQRTRAAEGREAPTDLPPHLRPTLVPPSPSAQRSSTPLLYRKTSRPFLSSPFSPSPAEVW</sequence>
<reference evidence="2" key="1">
    <citation type="submission" date="2020-11" db="EMBL/GenBank/DDBJ databases">
        <authorList>
            <consortium name="DOE Joint Genome Institute"/>
            <person name="Ahrendt S."/>
            <person name="Riley R."/>
            <person name="Andreopoulos W."/>
            <person name="Labutti K."/>
            <person name="Pangilinan J."/>
            <person name="Ruiz-Duenas F.J."/>
            <person name="Barrasa J.M."/>
            <person name="Sanchez-Garcia M."/>
            <person name="Camarero S."/>
            <person name="Miyauchi S."/>
            <person name="Serrano A."/>
            <person name="Linde D."/>
            <person name="Babiker R."/>
            <person name="Drula E."/>
            <person name="Ayuso-Fernandez I."/>
            <person name="Pacheco R."/>
            <person name="Padilla G."/>
            <person name="Ferreira P."/>
            <person name="Barriuso J."/>
            <person name="Kellner H."/>
            <person name="Castanera R."/>
            <person name="Alfaro M."/>
            <person name="Ramirez L."/>
            <person name="Pisabarro A.G."/>
            <person name="Kuo A."/>
            <person name="Tritt A."/>
            <person name="Lipzen A."/>
            <person name="He G."/>
            <person name="Yan M."/>
            <person name="Ng V."/>
            <person name="Cullen D."/>
            <person name="Martin F."/>
            <person name="Rosso M.-N."/>
            <person name="Henrissat B."/>
            <person name="Hibbett D."/>
            <person name="Martinez A.T."/>
            <person name="Grigoriev I.V."/>
        </authorList>
    </citation>
    <scope>NUCLEOTIDE SEQUENCE</scope>
    <source>
        <strain evidence="2">CIRM-BRFM 674</strain>
    </source>
</reference>
<proteinExistence type="predicted"/>
<accession>A0A9P6D3G9</accession>
<name>A0A9P6D3G9_9AGAR</name>
<dbReference type="OrthoDB" id="2802082at2759"/>
<dbReference type="EMBL" id="MU155169">
    <property type="protein sequence ID" value="KAF9482110.1"/>
    <property type="molecule type" value="Genomic_DNA"/>
</dbReference>
<evidence type="ECO:0000256" key="1">
    <source>
        <dbReference type="SAM" id="MobiDB-lite"/>
    </source>
</evidence>
<feature type="compositionally biased region" description="Basic and acidic residues" evidence="1">
    <location>
        <begin position="21"/>
        <end position="37"/>
    </location>
</feature>
<feature type="compositionally biased region" description="Pro residues" evidence="1">
    <location>
        <begin position="210"/>
        <end position="224"/>
    </location>
</feature>
<organism evidence="2 3">
    <name type="scientific">Pholiota conissans</name>
    <dbReference type="NCBI Taxonomy" id="109636"/>
    <lineage>
        <taxon>Eukaryota</taxon>
        <taxon>Fungi</taxon>
        <taxon>Dikarya</taxon>
        <taxon>Basidiomycota</taxon>
        <taxon>Agaricomycotina</taxon>
        <taxon>Agaricomycetes</taxon>
        <taxon>Agaricomycetidae</taxon>
        <taxon>Agaricales</taxon>
        <taxon>Agaricineae</taxon>
        <taxon>Strophariaceae</taxon>
        <taxon>Pholiota</taxon>
    </lineage>
</organism>
<evidence type="ECO:0000313" key="3">
    <source>
        <dbReference type="Proteomes" id="UP000807469"/>
    </source>
</evidence>
<gene>
    <name evidence="2" type="ORF">BDN70DRAFT_930248</name>
</gene>
<feature type="compositionally biased region" description="Basic residues" evidence="1">
    <location>
        <begin position="42"/>
        <end position="54"/>
    </location>
</feature>
<dbReference type="Proteomes" id="UP000807469">
    <property type="component" value="Unassembled WGS sequence"/>
</dbReference>
<comment type="caution">
    <text evidence="2">The sequence shown here is derived from an EMBL/GenBank/DDBJ whole genome shotgun (WGS) entry which is preliminary data.</text>
</comment>
<evidence type="ECO:0000313" key="2">
    <source>
        <dbReference type="EMBL" id="KAF9482110.1"/>
    </source>
</evidence>